<keyword evidence="1" id="KW-0812">Transmembrane</keyword>
<feature type="transmembrane region" description="Helical" evidence="1">
    <location>
        <begin position="12"/>
        <end position="33"/>
    </location>
</feature>
<keyword evidence="1" id="KW-1133">Transmembrane helix</keyword>
<gene>
    <name evidence="2" type="ORF">L596_002290</name>
</gene>
<evidence type="ECO:0000313" key="3">
    <source>
        <dbReference type="Proteomes" id="UP000298663"/>
    </source>
</evidence>
<protein>
    <submittedName>
        <fullName evidence="2">Uncharacterized protein</fullName>
    </submittedName>
</protein>
<sequence>MRQPQIVSRETGLFGFDLFVLMQNILAFSEYYLHYRIYPMLLREDCNERSICGISKFYRIARKFNKAFVVHRIASFELGFNDIGFT</sequence>
<evidence type="ECO:0000313" key="2">
    <source>
        <dbReference type="EMBL" id="TMS34764.1"/>
    </source>
</evidence>
<reference evidence="2 3" key="2">
    <citation type="journal article" date="2019" name="G3 (Bethesda)">
        <title>Hybrid Assembly of the Genome of the Entomopathogenic Nematode Steinernema carpocapsae Identifies the X-Chromosome.</title>
        <authorList>
            <person name="Serra L."/>
            <person name="Macchietto M."/>
            <person name="Macias-Munoz A."/>
            <person name="McGill C.J."/>
            <person name="Rodriguez I.M."/>
            <person name="Rodriguez B."/>
            <person name="Murad R."/>
            <person name="Mortazavi A."/>
        </authorList>
    </citation>
    <scope>NUCLEOTIDE SEQUENCE [LARGE SCALE GENOMIC DNA]</scope>
    <source>
        <strain evidence="2 3">ALL</strain>
    </source>
</reference>
<keyword evidence="3" id="KW-1185">Reference proteome</keyword>
<reference evidence="2 3" key="1">
    <citation type="journal article" date="2015" name="Genome Biol.">
        <title>Comparative genomics of Steinernema reveals deeply conserved gene regulatory networks.</title>
        <authorList>
            <person name="Dillman A.R."/>
            <person name="Macchietto M."/>
            <person name="Porter C.F."/>
            <person name="Rogers A."/>
            <person name="Williams B."/>
            <person name="Antoshechkin I."/>
            <person name="Lee M.M."/>
            <person name="Goodwin Z."/>
            <person name="Lu X."/>
            <person name="Lewis E.E."/>
            <person name="Goodrich-Blair H."/>
            <person name="Stock S.P."/>
            <person name="Adams B.J."/>
            <person name="Sternberg P.W."/>
            <person name="Mortazavi A."/>
        </authorList>
    </citation>
    <scope>NUCLEOTIDE SEQUENCE [LARGE SCALE GENOMIC DNA]</scope>
    <source>
        <strain evidence="2 3">ALL</strain>
    </source>
</reference>
<dbReference type="Proteomes" id="UP000298663">
    <property type="component" value="Unassembled WGS sequence"/>
</dbReference>
<evidence type="ECO:0000256" key="1">
    <source>
        <dbReference type="SAM" id="Phobius"/>
    </source>
</evidence>
<dbReference type="EMBL" id="AZBU02000001">
    <property type="protein sequence ID" value="TMS34764.1"/>
    <property type="molecule type" value="Genomic_DNA"/>
</dbReference>
<accession>A0A4U8UNV0</accession>
<name>A0A4U8UNV0_STECR</name>
<proteinExistence type="predicted"/>
<keyword evidence="1" id="KW-0472">Membrane</keyword>
<dbReference type="AlphaFoldDB" id="A0A4U8UNV0"/>
<organism evidence="2 3">
    <name type="scientific">Steinernema carpocapsae</name>
    <name type="common">Entomopathogenic nematode</name>
    <dbReference type="NCBI Taxonomy" id="34508"/>
    <lineage>
        <taxon>Eukaryota</taxon>
        <taxon>Metazoa</taxon>
        <taxon>Ecdysozoa</taxon>
        <taxon>Nematoda</taxon>
        <taxon>Chromadorea</taxon>
        <taxon>Rhabditida</taxon>
        <taxon>Tylenchina</taxon>
        <taxon>Panagrolaimomorpha</taxon>
        <taxon>Strongyloidoidea</taxon>
        <taxon>Steinernematidae</taxon>
        <taxon>Steinernema</taxon>
    </lineage>
</organism>
<comment type="caution">
    <text evidence="2">The sequence shown here is derived from an EMBL/GenBank/DDBJ whole genome shotgun (WGS) entry which is preliminary data.</text>
</comment>